<dbReference type="EnsemblPlants" id="PGSC0003DMT400093846">
    <property type="protein sequence ID" value="PGSC0003DMT400093846"/>
    <property type="gene ID" value="PGSC0003DMG400043417"/>
</dbReference>
<accession>M1DSU3</accession>
<sequence length="305" mass="34070">MASSSDRPMEAAHEGLGTSVSQPQALEEVGEHFSNQYVPHTSGSEVGNHQGVRVGSHLHMSRDTQTMNPPFQQMTEFFHHMAESMHDPNKINFEKNEKNGWSGAGTIIKEEKDKCRKFEDGLNDSIRKNVAILQHENFCKLVSAAVTWERLDKEEASRNENKFRKPRPDFGGPSKRGRFDDSKAGSVNRPPQQKQNRSEFSTASTPNYGQGKPRVPTCPQCGKNHYGTCRRSSGACFNCGSFDHKVKDCPNPNNAPSLRIQGSVHSLLLILLKLIEVQDLKSPKQQVQVEVIKLVDQGLLHALML</sequence>
<dbReference type="Pfam" id="PF00098">
    <property type="entry name" value="zf-CCHC"/>
    <property type="match status" value="1"/>
</dbReference>
<proteinExistence type="predicted"/>
<dbReference type="PROSITE" id="PS50158">
    <property type="entry name" value="ZF_CCHC"/>
    <property type="match status" value="1"/>
</dbReference>
<feature type="region of interest" description="Disordered" evidence="2">
    <location>
        <begin position="1"/>
        <end position="22"/>
    </location>
</feature>
<feature type="compositionally biased region" description="Basic and acidic residues" evidence="2">
    <location>
        <begin position="154"/>
        <end position="168"/>
    </location>
</feature>
<dbReference type="GO" id="GO:0003676">
    <property type="term" value="F:nucleic acid binding"/>
    <property type="evidence" value="ECO:0007669"/>
    <property type="project" value="InterPro"/>
</dbReference>
<name>M1DSU3_SOLTU</name>
<dbReference type="PANTHER" id="PTHR34482">
    <property type="entry name" value="DNA DAMAGE-INDUCIBLE PROTEIN 1-LIKE"/>
    <property type="match status" value="1"/>
</dbReference>
<organism evidence="4 5">
    <name type="scientific">Solanum tuberosum</name>
    <name type="common">Potato</name>
    <dbReference type="NCBI Taxonomy" id="4113"/>
    <lineage>
        <taxon>Eukaryota</taxon>
        <taxon>Viridiplantae</taxon>
        <taxon>Streptophyta</taxon>
        <taxon>Embryophyta</taxon>
        <taxon>Tracheophyta</taxon>
        <taxon>Spermatophyta</taxon>
        <taxon>Magnoliopsida</taxon>
        <taxon>eudicotyledons</taxon>
        <taxon>Gunneridae</taxon>
        <taxon>Pentapetalae</taxon>
        <taxon>asterids</taxon>
        <taxon>lamiids</taxon>
        <taxon>Solanales</taxon>
        <taxon>Solanaceae</taxon>
        <taxon>Solanoideae</taxon>
        <taxon>Solaneae</taxon>
        <taxon>Solanum</taxon>
    </lineage>
</organism>
<dbReference type="PANTHER" id="PTHR34482:SF48">
    <property type="entry name" value="GAG PROTEASE POLYPROTEIN"/>
    <property type="match status" value="1"/>
</dbReference>
<keyword evidence="1" id="KW-0863">Zinc-finger</keyword>
<keyword evidence="5" id="KW-1185">Reference proteome</keyword>
<reference evidence="5" key="1">
    <citation type="journal article" date="2011" name="Nature">
        <title>Genome sequence and analysis of the tuber crop potato.</title>
        <authorList>
            <consortium name="The Potato Genome Sequencing Consortium"/>
        </authorList>
    </citation>
    <scope>NUCLEOTIDE SEQUENCE [LARGE SCALE GENOMIC DNA]</scope>
    <source>
        <strain evidence="5">cv. DM1-3 516 R44</strain>
    </source>
</reference>
<keyword evidence="1" id="KW-0862">Zinc</keyword>
<protein>
    <recommendedName>
        <fullName evidence="3">CCHC-type domain-containing protein</fullName>
    </recommendedName>
</protein>
<keyword evidence="1" id="KW-0479">Metal-binding</keyword>
<feature type="region of interest" description="Disordered" evidence="2">
    <location>
        <begin position="154"/>
        <end position="215"/>
    </location>
</feature>
<dbReference type="HOGENOM" id="CLU_913382_0_0_1"/>
<dbReference type="SMART" id="SM00343">
    <property type="entry name" value="ZnF_C2HC"/>
    <property type="match status" value="1"/>
</dbReference>
<dbReference type="GO" id="GO:0008270">
    <property type="term" value="F:zinc ion binding"/>
    <property type="evidence" value="ECO:0007669"/>
    <property type="project" value="UniProtKB-KW"/>
</dbReference>
<dbReference type="AlphaFoldDB" id="M1DSU3"/>
<evidence type="ECO:0000256" key="2">
    <source>
        <dbReference type="SAM" id="MobiDB-lite"/>
    </source>
</evidence>
<dbReference type="PaxDb" id="4113-PGSC0003DMT400093846"/>
<evidence type="ECO:0000256" key="1">
    <source>
        <dbReference type="PROSITE-ProRule" id="PRU00047"/>
    </source>
</evidence>
<reference evidence="4" key="2">
    <citation type="submission" date="2015-06" db="UniProtKB">
        <authorList>
            <consortium name="EnsemblPlants"/>
        </authorList>
    </citation>
    <scope>IDENTIFICATION</scope>
    <source>
        <strain evidence="4">DM1-3 516 R44</strain>
    </source>
</reference>
<dbReference type="Proteomes" id="UP000011115">
    <property type="component" value="Unassembled WGS sequence"/>
</dbReference>
<evidence type="ECO:0000259" key="3">
    <source>
        <dbReference type="PROSITE" id="PS50158"/>
    </source>
</evidence>
<feature type="compositionally biased region" description="Polar residues" evidence="2">
    <location>
        <begin position="189"/>
        <end position="208"/>
    </location>
</feature>
<evidence type="ECO:0000313" key="4">
    <source>
        <dbReference type="EnsemblPlants" id="PGSC0003DMT400093846"/>
    </source>
</evidence>
<dbReference type="InParanoid" id="M1DSU3"/>
<evidence type="ECO:0000313" key="5">
    <source>
        <dbReference type="Proteomes" id="UP000011115"/>
    </source>
</evidence>
<dbReference type="Gramene" id="PGSC0003DMT400093846">
    <property type="protein sequence ID" value="PGSC0003DMT400093846"/>
    <property type="gene ID" value="PGSC0003DMG400043417"/>
</dbReference>
<feature type="domain" description="CCHC-type" evidence="3">
    <location>
        <begin position="236"/>
        <end position="251"/>
    </location>
</feature>
<dbReference type="InterPro" id="IPR001878">
    <property type="entry name" value="Znf_CCHC"/>
</dbReference>